<evidence type="ECO:0000259" key="10">
    <source>
        <dbReference type="Pfam" id="PF07992"/>
    </source>
</evidence>
<keyword evidence="5" id="KW-0560">Oxidoreductase</keyword>
<comment type="pathway">
    <text evidence="2">Nitrogen metabolism; nitrate reduction (assimilation).</text>
</comment>
<dbReference type="Proteomes" id="UP000297245">
    <property type="component" value="Unassembled WGS sequence"/>
</dbReference>
<evidence type="ECO:0000256" key="5">
    <source>
        <dbReference type="ARBA" id="ARBA00023002"/>
    </source>
</evidence>
<feature type="region of interest" description="Disordered" evidence="8">
    <location>
        <begin position="151"/>
        <end position="197"/>
    </location>
</feature>
<evidence type="ECO:0008006" key="13">
    <source>
        <dbReference type="Google" id="ProtNLM"/>
    </source>
</evidence>
<dbReference type="OrthoDB" id="432169at2759"/>
<dbReference type="Pfam" id="PF07992">
    <property type="entry name" value="Pyr_redox_2"/>
    <property type="match status" value="1"/>
</dbReference>
<dbReference type="SUPFAM" id="SSF55124">
    <property type="entry name" value="Nitrite/Sulfite reductase N-terminal domain-like"/>
    <property type="match status" value="1"/>
</dbReference>
<dbReference type="AlphaFoldDB" id="A0A4S8LLC8"/>
<dbReference type="InterPro" id="IPR023753">
    <property type="entry name" value="FAD/NAD-binding_dom"/>
</dbReference>
<comment type="cofactor">
    <cofactor evidence="1">
        <name>siroheme</name>
        <dbReference type="ChEBI" id="CHEBI:60052"/>
    </cofactor>
</comment>
<dbReference type="InterPro" id="IPR036136">
    <property type="entry name" value="Nit/Sulf_reduc_fer-like_dom_sf"/>
</dbReference>
<accession>A0A4S8LLC8</accession>
<dbReference type="GO" id="GO:0016491">
    <property type="term" value="F:oxidoreductase activity"/>
    <property type="evidence" value="ECO:0007669"/>
    <property type="project" value="UniProtKB-KW"/>
</dbReference>
<keyword evidence="3" id="KW-0349">Heme</keyword>
<evidence type="ECO:0000256" key="1">
    <source>
        <dbReference type="ARBA" id="ARBA00001929"/>
    </source>
</evidence>
<dbReference type="PANTHER" id="PTHR43809:SF1">
    <property type="entry name" value="NITRITE REDUCTASE (NADH) LARGE SUBUNIT"/>
    <property type="match status" value="1"/>
</dbReference>
<dbReference type="Gene3D" id="3.50.50.60">
    <property type="entry name" value="FAD/NAD(P)-binding domain"/>
    <property type="match status" value="2"/>
</dbReference>
<dbReference type="Pfam" id="PF03460">
    <property type="entry name" value="NIR_SIR_ferr"/>
    <property type="match status" value="1"/>
</dbReference>
<keyword evidence="12" id="KW-1185">Reference proteome</keyword>
<organism evidence="11 12">
    <name type="scientific">Dendrothele bispora (strain CBS 962.96)</name>
    <dbReference type="NCBI Taxonomy" id="1314807"/>
    <lineage>
        <taxon>Eukaryota</taxon>
        <taxon>Fungi</taxon>
        <taxon>Dikarya</taxon>
        <taxon>Basidiomycota</taxon>
        <taxon>Agaricomycotina</taxon>
        <taxon>Agaricomycetes</taxon>
        <taxon>Agaricomycetidae</taxon>
        <taxon>Agaricales</taxon>
        <taxon>Agaricales incertae sedis</taxon>
        <taxon>Dendrothele</taxon>
    </lineage>
</organism>
<name>A0A4S8LLC8_DENBC</name>
<feature type="domain" description="FAD/NAD(P)-binding" evidence="10">
    <location>
        <begin position="2"/>
        <end position="88"/>
    </location>
</feature>
<keyword evidence="4" id="KW-0479">Metal-binding</keyword>
<proteinExistence type="predicted"/>
<evidence type="ECO:0000256" key="2">
    <source>
        <dbReference type="ARBA" id="ARBA00005096"/>
    </source>
</evidence>
<feature type="domain" description="Nitrite/Sulfite reductase ferredoxin-like" evidence="9">
    <location>
        <begin position="394"/>
        <end position="457"/>
    </location>
</feature>
<dbReference type="SUPFAM" id="SSF56014">
    <property type="entry name" value="Nitrite and sulphite reductase 4Fe-4S domain-like"/>
    <property type="match status" value="1"/>
</dbReference>
<evidence type="ECO:0000256" key="8">
    <source>
        <dbReference type="SAM" id="MobiDB-lite"/>
    </source>
</evidence>
<dbReference type="PANTHER" id="PTHR43809">
    <property type="entry name" value="NITRITE REDUCTASE (NADH) LARGE SUBUNIT"/>
    <property type="match status" value="1"/>
</dbReference>
<dbReference type="GO" id="GO:0046872">
    <property type="term" value="F:metal ion binding"/>
    <property type="evidence" value="ECO:0007669"/>
    <property type="project" value="UniProtKB-KW"/>
</dbReference>
<dbReference type="InterPro" id="IPR036188">
    <property type="entry name" value="FAD/NAD-bd_sf"/>
</dbReference>
<dbReference type="Gene3D" id="3.90.480.20">
    <property type="match status" value="1"/>
</dbReference>
<evidence type="ECO:0000259" key="9">
    <source>
        <dbReference type="Pfam" id="PF03460"/>
    </source>
</evidence>
<dbReference type="InterPro" id="IPR005117">
    <property type="entry name" value="NiRdtase/SiRdtase_haem-b_fer"/>
</dbReference>
<reference evidence="11 12" key="1">
    <citation type="journal article" date="2019" name="Nat. Ecol. Evol.">
        <title>Megaphylogeny resolves global patterns of mushroom evolution.</title>
        <authorList>
            <person name="Varga T."/>
            <person name="Krizsan K."/>
            <person name="Foldi C."/>
            <person name="Dima B."/>
            <person name="Sanchez-Garcia M."/>
            <person name="Sanchez-Ramirez S."/>
            <person name="Szollosi G.J."/>
            <person name="Szarkandi J.G."/>
            <person name="Papp V."/>
            <person name="Albert L."/>
            <person name="Andreopoulos W."/>
            <person name="Angelini C."/>
            <person name="Antonin V."/>
            <person name="Barry K.W."/>
            <person name="Bougher N.L."/>
            <person name="Buchanan P."/>
            <person name="Buyck B."/>
            <person name="Bense V."/>
            <person name="Catcheside P."/>
            <person name="Chovatia M."/>
            <person name="Cooper J."/>
            <person name="Damon W."/>
            <person name="Desjardin D."/>
            <person name="Finy P."/>
            <person name="Geml J."/>
            <person name="Haridas S."/>
            <person name="Hughes K."/>
            <person name="Justo A."/>
            <person name="Karasinski D."/>
            <person name="Kautmanova I."/>
            <person name="Kiss B."/>
            <person name="Kocsube S."/>
            <person name="Kotiranta H."/>
            <person name="LaButti K.M."/>
            <person name="Lechner B.E."/>
            <person name="Liimatainen K."/>
            <person name="Lipzen A."/>
            <person name="Lukacs Z."/>
            <person name="Mihaltcheva S."/>
            <person name="Morgado L.N."/>
            <person name="Niskanen T."/>
            <person name="Noordeloos M.E."/>
            <person name="Ohm R.A."/>
            <person name="Ortiz-Santana B."/>
            <person name="Ovrebo C."/>
            <person name="Racz N."/>
            <person name="Riley R."/>
            <person name="Savchenko A."/>
            <person name="Shiryaev A."/>
            <person name="Soop K."/>
            <person name="Spirin V."/>
            <person name="Szebenyi C."/>
            <person name="Tomsovsky M."/>
            <person name="Tulloss R.E."/>
            <person name="Uehling J."/>
            <person name="Grigoriev I.V."/>
            <person name="Vagvolgyi C."/>
            <person name="Papp T."/>
            <person name="Martin F.M."/>
            <person name="Miettinen O."/>
            <person name="Hibbett D.S."/>
            <person name="Nagy L.G."/>
        </authorList>
    </citation>
    <scope>NUCLEOTIDE SEQUENCE [LARGE SCALE GENOMIC DNA]</scope>
    <source>
        <strain evidence="11 12">CBS 962.96</strain>
    </source>
</reference>
<dbReference type="EMBL" id="ML179354">
    <property type="protein sequence ID" value="THU89861.1"/>
    <property type="molecule type" value="Genomic_DNA"/>
</dbReference>
<gene>
    <name evidence="11" type="ORF">K435DRAFT_864881</name>
</gene>
<dbReference type="GO" id="GO:0051536">
    <property type="term" value="F:iron-sulfur cluster binding"/>
    <property type="evidence" value="ECO:0007669"/>
    <property type="project" value="UniProtKB-KW"/>
</dbReference>
<dbReference type="SUPFAM" id="SSF51905">
    <property type="entry name" value="FAD/NAD(P)-binding domain"/>
    <property type="match status" value="1"/>
</dbReference>
<evidence type="ECO:0000256" key="4">
    <source>
        <dbReference type="ARBA" id="ARBA00022723"/>
    </source>
</evidence>
<evidence type="ECO:0000256" key="6">
    <source>
        <dbReference type="ARBA" id="ARBA00023004"/>
    </source>
</evidence>
<evidence type="ECO:0000256" key="3">
    <source>
        <dbReference type="ARBA" id="ARBA00022617"/>
    </source>
</evidence>
<sequence length="683" mass="75473">MDVEVLTHTSVKTLRRGEDGLCKGLELQNGEFLDCDIVVFAIGITPGDELAKTSGIQCSKKGGIIVDDTLLTSAKDVYAIGECACWTGHTYGLIAPRIEIADILSFNFTQDNTSVGTFKPRRMNNPDLSTKLKLMGVDMASFGDFFAEKRQQTSASSSKTPDPAKPTVSTGTKTALAEKKNDASAPRKRHLREGTVTTSANAQYETVTYRDPFAGVYKNADGKHVIGGMMVGDTSDYVKLVALVKKKKSLDVPPSQFILGASRGKDEDDGADLDDDTTICSCHNVSKGAITACVRESKDGSVTIETIKKKPPKLRRVAEDAFLLKDVFDIVRGKKLKTLEEVLSIAGIGQEIGCEICTCKPAVASILASLWNEHVMNPAHHQLQDTNDKFLANVQRNGTFSVIPRVAGGEITPEKLIALGTVAKKYDLYTKITGGQRIDLFGAQKPDLPAIWGELIAAGFESGHAYGKSLRTVKPCVGTTWCRYGIGDSVGMAIQLEERYKSICAPHKIKGGVSGCVRECVEAQSKLRTKAGMSSRVAMEALIRETQYCSHLMFRLLRSLSFWTGNNSSTSPEIQTYARTARWLEEMDGEIEKLRKVIIEDEPGICEELEADMNSLVGSFFDEWKAILDDPEGQKRFRQSVNTDERRDQMEWVEERGHHRPADWMFFSKMNDLDFIFYWFLTL</sequence>
<dbReference type="InterPro" id="IPR045854">
    <property type="entry name" value="NO2/SO3_Rdtase_4Fe4S_sf"/>
</dbReference>
<evidence type="ECO:0000313" key="12">
    <source>
        <dbReference type="Proteomes" id="UP000297245"/>
    </source>
</evidence>
<keyword evidence="7" id="KW-0411">Iron-sulfur</keyword>
<dbReference type="Gene3D" id="3.30.413.10">
    <property type="entry name" value="Sulfite Reductase Hemoprotein, domain 1"/>
    <property type="match status" value="1"/>
</dbReference>
<protein>
    <recommendedName>
        <fullName evidence="13">Nitrite reductase</fullName>
    </recommendedName>
</protein>
<dbReference type="InterPro" id="IPR052034">
    <property type="entry name" value="NasD-like"/>
</dbReference>
<evidence type="ECO:0000313" key="11">
    <source>
        <dbReference type="EMBL" id="THU89861.1"/>
    </source>
</evidence>
<keyword evidence="6" id="KW-0408">Iron</keyword>
<evidence type="ECO:0000256" key="7">
    <source>
        <dbReference type="ARBA" id="ARBA00023014"/>
    </source>
</evidence>